<evidence type="ECO:0000313" key="2">
    <source>
        <dbReference type="Proteomes" id="UP000002011"/>
    </source>
</evidence>
<dbReference type="STRING" id="471854.Dfer_4186"/>
<gene>
    <name evidence="1" type="ordered locus">Dfer_4186</name>
</gene>
<dbReference type="EMBL" id="CP001619">
    <property type="protein sequence ID" value="ACT95389.1"/>
    <property type="molecule type" value="Genomic_DNA"/>
</dbReference>
<protein>
    <submittedName>
        <fullName evidence="1">Uncharacterized protein</fullName>
    </submittedName>
</protein>
<evidence type="ECO:0000313" key="1">
    <source>
        <dbReference type="EMBL" id="ACT95389.1"/>
    </source>
</evidence>
<dbReference type="Proteomes" id="UP000002011">
    <property type="component" value="Chromosome"/>
</dbReference>
<dbReference type="KEGG" id="dfe:Dfer_4186"/>
<organism evidence="1 2">
    <name type="scientific">Dyadobacter fermentans (strain ATCC 700827 / DSM 18053 / CIP 107007 / KCTC 52180 / NS114)</name>
    <dbReference type="NCBI Taxonomy" id="471854"/>
    <lineage>
        <taxon>Bacteria</taxon>
        <taxon>Pseudomonadati</taxon>
        <taxon>Bacteroidota</taxon>
        <taxon>Cytophagia</taxon>
        <taxon>Cytophagales</taxon>
        <taxon>Spirosomataceae</taxon>
        <taxon>Dyadobacter</taxon>
    </lineage>
</organism>
<dbReference type="AlphaFoldDB" id="C6W062"/>
<sequence length="57" mass="6438">MKWNDAITSVESISLGAEQYEALLTESGLSLIEEFDDEGENHYYHAVKSQNAKKHPL</sequence>
<reference evidence="1 2" key="1">
    <citation type="journal article" date="2009" name="Stand. Genomic Sci.">
        <title>Complete genome sequence of Dyadobacter fermentans type strain (NS114).</title>
        <authorList>
            <person name="Lang E."/>
            <person name="Lapidus A."/>
            <person name="Chertkov O."/>
            <person name="Brettin T."/>
            <person name="Detter J.C."/>
            <person name="Han C."/>
            <person name="Copeland A."/>
            <person name="Glavina Del Rio T."/>
            <person name="Nolan M."/>
            <person name="Chen F."/>
            <person name="Lucas S."/>
            <person name="Tice H."/>
            <person name="Cheng J.F."/>
            <person name="Land M."/>
            <person name="Hauser L."/>
            <person name="Chang Y.J."/>
            <person name="Jeffries C.D."/>
            <person name="Kopitz M."/>
            <person name="Bruce D."/>
            <person name="Goodwin L."/>
            <person name="Pitluck S."/>
            <person name="Ovchinnikova G."/>
            <person name="Pati A."/>
            <person name="Ivanova N."/>
            <person name="Mavrommatis K."/>
            <person name="Chen A."/>
            <person name="Palaniappan K."/>
            <person name="Chain P."/>
            <person name="Bristow J."/>
            <person name="Eisen J.A."/>
            <person name="Markowitz V."/>
            <person name="Hugenholtz P."/>
            <person name="Goker M."/>
            <person name="Rohde M."/>
            <person name="Kyrpides N.C."/>
            <person name="Klenk H.P."/>
        </authorList>
    </citation>
    <scope>NUCLEOTIDE SEQUENCE [LARGE SCALE GENOMIC DNA]</scope>
    <source>
        <strain evidence="2">ATCC 700827 / DSM 18053 / CIP 107007 / KCTC 52180 / NS114</strain>
    </source>
</reference>
<accession>C6W062</accession>
<name>C6W062_DYAFD</name>
<proteinExistence type="predicted"/>
<dbReference type="HOGENOM" id="CLU_2989366_0_0_10"/>
<keyword evidence="2" id="KW-1185">Reference proteome</keyword>
<dbReference type="eggNOG" id="COG0500">
    <property type="taxonomic scope" value="Bacteria"/>
</dbReference>